<evidence type="ECO:0000313" key="10">
    <source>
        <dbReference type="EMBL" id="KAF4509182.1"/>
    </source>
</evidence>
<evidence type="ECO:0000259" key="9">
    <source>
        <dbReference type="PROSITE" id="PS51405"/>
    </source>
</evidence>
<dbReference type="Pfam" id="PF01328">
    <property type="entry name" value="Peroxidase_2"/>
    <property type="match status" value="1"/>
</dbReference>
<keyword evidence="8" id="KW-0732">Signal</keyword>
<dbReference type="PANTHER" id="PTHR33577:SF9">
    <property type="entry name" value="PEROXIDASE STCC"/>
    <property type="match status" value="1"/>
</dbReference>
<gene>
    <name evidence="10" type="ORF">G6O67_005470</name>
</gene>
<feature type="chain" id="PRO_5034609974" description="Heme haloperoxidase family profile domain-containing protein" evidence="8">
    <location>
        <begin position="16"/>
        <end position="356"/>
    </location>
</feature>
<evidence type="ECO:0000256" key="7">
    <source>
        <dbReference type="ARBA" id="ARBA00025795"/>
    </source>
</evidence>
<evidence type="ECO:0000256" key="3">
    <source>
        <dbReference type="ARBA" id="ARBA00022617"/>
    </source>
</evidence>
<dbReference type="AlphaFoldDB" id="A0A8H4PRR1"/>
<comment type="cofactor">
    <cofactor evidence="1">
        <name>heme b</name>
        <dbReference type="ChEBI" id="CHEBI:60344"/>
    </cofactor>
</comment>
<evidence type="ECO:0000313" key="11">
    <source>
        <dbReference type="Proteomes" id="UP000557566"/>
    </source>
</evidence>
<dbReference type="PROSITE" id="PS51405">
    <property type="entry name" value="HEME_HALOPEROXIDASE"/>
    <property type="match status" value="1"/>
</dbReference>
<dbReference type="EMBL" id="JAAVMX010000005">
    <property type="protein sequence ID" value="KAF4509182.1"/>
    <property type="molecule type" value="Genomic_DNA"/>
</dbReference>
<comment type="similarity">
    <text evidence="7">Belongs to the chloroperoxidase family.</text>
</comment>
<accession>A0A8H4PRR1</accession>
<evidence type="ECO:0000256" key="4">
    <source>
        <dbReference type="ARBA" id="ARBA00022723"/>
    </source>
</evidence>
<evidence type="ECO:0000256" key="8">
    <source>
        <dbReference type="SAM" id="SignalP"/>
    </source>
</evidence>
<dbReference type="GO" id="GO:0004601">
    <property type="term" value="F:peroxidase activity"/>
    <property type="evidence" value="ECO:0007669"/>
    <property type="project" value="UniProtKB-KW"/>
</dbReference>
<dbReference type="SUPFAM" id="SSF47571">
    <property type="entry name" value="Cloroperoxidase"/>
    <property type="match status" value="1"/>
</dbReference>
<dbReference type="Proteomes" id="UP000557566">
    <property type="component" value="Unassembled WGS sequence"/>
</dbReference>
<dbReference type="InterPro" id="IPR000028">
    <property type="entry name" value="Chloroperoxidase"/>
</dbReference>
<evidence type="ECO:0000256" key="1">
    <source>
        <dbReference type="ARBA" id="ARBA00001970"/>
    </source>
</evidence>
<keyword evidence="4" id="KW-0479">Metal-binding</keyword>
<keyword evidence="11" id="KW-1185">Reference proteome</keyword>
<dbReference type="PANTHER" id="PTHR33577">
    <property type="entry name" value="STERIGMATOCYSTIN BIOSYNTHESIS PEROXIDASE STCC-RELATED"/>
    <property type="match status" value="1"/>
</dbReference>
<feature type="domain" description="Heme haloperoxidase family profile" evidence="9">
    <location>
        <begin position="83"/>
        <end position="295"/>
    </location>
</feature>
<proteinExistence type="inferred from homology"/>
<reference evidence="10 11" key="1">
    <citation type="journal article" date="2020" name="Genome Biol. Evol.">
        <title>A new high-quality draft genome assembly of the Chinese cordyceps Ophiocordyceps sinensis.</title>
        <authorList>
            <person name="Shu R."/>
            <person name="Zhang J."/>
            <person name="Meng Q."/>
            <person name="Zhang H."/>
            <person name="Zhou G."/>
            <person name="Li M."/>
            <person name="Wu P."/>
            <person name="Zhao Y."/>
            <person name="Chen C."/>
            <person name="Qin Q."/>
        </authorList>
    </citation>
    <scope>NUCLEOTIDE SEQUENCE [LARGE SCALE GENOMIC DNA]</scope>
    <source>
        <strain evidence="10 11">IOZ07</strain>
    </source>
</reference>
<keyword evidence="6" id="KW-0408">Iron</keyword>
<feature type="signal peptide" evidence="8">
    <location>
        <begin position="1"/>
        <end position="15"/>
    </location>
</feature>
<organism evidence="10 11">
    <name type="scientific">Ophiocordyceps sinensis</name>
    <dbReference type="NCBI Taxonomy" id="72228"/>
    <lineage>
        <taxon>Eukaryota</taxon>
        <taxon>Fungi</taxon>
        <taxon>Dikarya</taxon>
        <taxon>Ascomycota</taxon>
        <taxon>Pezizomycotina</taxon>
        <taxon>Sordariomycetes</taxon>
        <taxon>Hypocreomycetidae</taxon>
        <taxon>Hypocreales</taxon>
        <taxon>Ophiocordycipitaceae</taxon>
        <taxon>Ophiocordyceps</taxon>
    </lineage>
</organism>
<dbReference type="InterPro" id="IPR036851">
    <property type="entry name" value="Chloroperoxidase-like_sf"/>
</dbReference>
<keyword evidence="3" id="KW-0349">Heme</keyword>
<dbReference type="Gene3D" id="1.10.489.10">
    <property type="entry name" value="Chloroperoxidase-like"/>
    <property type="match status" value="1"/>
</dbReference>
<keyword evidence="5" id="KW-0560">Oxidoreductase</keyword>
<comment type="caution">
    <text evidence="10">The sequence shown here is derived from an EMBL/GenBank/DDBJ whole genome shotgun (WGS) entry which is preliminary data.</text>
</comment>
<dbReference type="GO" id="GO:0046872">
    <property type="term" value="F:metal ion binding"/>
    <property type="evidence" value="ECO:0007669"/>
    <property type="project" value="UniProtKB-KW"/>
</dbReference>
<evidence type="ECO:0000256" key="2">
    <source>
        <dbReference type="ARBA" id="ARBA00022559"/>
    </source>
</evidence>
<dbReference type="OrthoDB" id="407298at2759"/>
<keyword evidence="2" id="KW-0575">Peroxidase</keyword>
<evidence type="ECO:0000256" key="6">
    <source>
        <dbReference type="ARBA" id="ARBA00023004"/>
    </source>
</evidence>
<name>A0A8H4PRR1_9HYPO</name>
<protein>
    <recommendedName>
        <fullName evidence="9">Heme haloperoxidase family profile domain-containing protein</fullName>
    </recommendedName>
</protein>
<evidence type="ECO:0000256" key="5">
    <source>
        <dbReference type="ARBA" id="ARBA00023002"/>
    </source>
</evidence>
<sequence length="356" mass="40415">MKLALFATLFALGTASPATIRAYDLIDWFRDQPYCALHKIPFLGSLVKQSATRSRDKQCWWYHPLKLPRPPKHPPRFDANDPRFDNFHRRRPTDSRCSCPALNTLANHGFLPYNGKRITMIDVIVACFEGFGVSPETSALIMADGLVESKRFLDSVFDLEEIQSEPFGIEHDCSFSRKDSSQGDITTLDPDAWRVTLNVIRGCTRIDAECFGRARIARIKAERRRNPRTKYNKDAAAYGSAEVGMLLGVYGTSVRGAIAEYCIRHLFEQERIPRGRACRPTRITSKFDVVMQFAVSTLKVDPMLQWTSNGLVKTRHDVLEITGGGRIALWDVREILIAAGFKDKDAFRTLERLVRE</sequence>